<dbReference type="InParanoid" id="A0A409W8J5"/>
<evidence type="ECO:0000313" key="2">
    <source>
        <dbReference type="EMBL" id="PPQ74773.1"/>
    </source>
</evidence>
<dbReference type="OrthoDB" id="206452at2759"/>
<comment type="caution">
    <text evidence="2">The sequence shown here is derived from an EMBL/GenBank/DDBJ whole genome shotgun (WGS) entry which is preliminary data.</text>
</comment>
<keyword evidence="3" id="KW-1185">Reference proteome</keyword>
<feature type="domain" description="NADAR" evidence="1">
    <location>
        <begin position="10"/>
        <end position="179"/>
    </location>
</feature>
<accession>A0A409W8J5</accession>
<dbReference type="STRING" id="181874.A0A409W8J5"/>
<reference evidence="2 3" key="1">
    <citation type="journal article" date="2018" name="Evol. Lett.">
        <title>Horizontal gene cluster transfer increased hallucinogenic mushroom diversity.</title>
        <authorList>
            <person name="Reynolds H.T."/>
            <person name="Vijayakumar V."/>
            <person name="Gluck-Thaler E."/>
            <person name="Korotkin H.B."/>
            <person name="Matheny P.B."/>
            <person name="Slot J.C."/>
        </authorList>
    </citation>
    <scope>NUCLEOTIDE SEQUENCE [LARGE SCALE GENOMIC DNA]</scope>
    <source>
        <strain evidence="2 3">2629</strain>
    </source>
</reference>
<dbReference type="Pfam" id="PF08719">
    <property type="entry name" value="NADAR"/>
    <property type="match status" value="1"/>
</dbReference>
<dbReference type="Proteomes" id="UP000284842">
    <property type="component" value="Unassembled WGS sequence"/>
</dbReference>
<dbReference type="InterPro" id="IPR037238">
    <property type="entry name" value="YbiA-like_sf"/>
</dbReference>
<dbReference type="InterPro" id="IPR012816">
    <property type="entry name" value="NADAR"/>
</dbReference>
<dbReference type="NCBIfam" id="TIGR02464">
    <property type="entry name" value="ribofla_fusion"/>
    <property type="match status" value="1"/>
</dbReference>
<evidence type="ECO:0000259" key="1">
    <source>
        <dbReference type="Pfam" id="PF08719"/>
    </source>
</evidence>
<sequence length="194" mass="22312">MPLTKDDYIFFWKTDEVHGWGSQWIHSPFTVPINLDPSNPNSTAEPITFPTAEHWMMFQKALLFNDVAVAREVLSITKINSPAMAEVKALGRKVQNFDEAKWVAHRDRIVLEGNLHKFRQNEEMMKKLLDTGNKRLVEASPRDRIWGVGYGEKNALSQKDSWGLNLLGKALEETRRILREELESQAQAHEADNE</sequence>
<protein>
    <recommendedName>
        <fullName evidence="1">NADAR domain-containing protein</fullName>
    </recommendedName>
</protein>
<name>A0A409W8J5_9AGAR</name>
<dbReference type="EMBL" id="NHTK01005727">
    <property type="protein sequence ID" value="PPQ74773.1"/>
    <property type="molecule type" value="Genomic_DNA"/>
</dbReference>
<dbReference type="SUPFAM" id="SSF143990">
    <property type="entry name" value="YbiA-like"/>
    <property type="match status" value="1"/>
</dbReference>
<dbReference type="AlphaFoldDB" id="A0A409W8J5"/>
<evidence type="ECO:0000313" key="3">
    <source>
        <dbReference type="Proteomes" id="UP000284842"/>
    </source>
</evidence>
<proteinExistence type="predicted"/>
<gene>
    <name evidence="2" type="ORF">CVT24_003197</name>
</gene>
<dbReference type="Gene3D" id="1.10.357.40">
    <property type="entry name" value="YbiA-like"/>
    <property type="match status" value="1"/>
</dbReference>
<dbReference type="CDD" id="cd15457">
    <property type="entry name" value="NADAR"/>
    <property type="match status" value="1"/>
</dbReference>
<organism evidence="2 3">
    <name type="scientific">Panaeolus cyanescens</name>
    <dbReference type="NCBI Taxonomy" id="181874"/>
    <lineage>
        <taxon>Eukaryota</taxon>
        <taxon>Fungi</taxon>
        <taxon>Dikarya</taxon>
        <taxon>Basidiomycota</taxon>
        <taxon>Agaricomycotina</taxon>
        <taxon>Agaricomycetes</taxon>
        <taxon>Agaricomycetidae</taxon>
        <taxon>Agaricales</taxon>
        <taxon>Agaricineae</taxon>
        <taxon>Galeropsidaceae</taxon>
        <taxon>Panaeolus</taxon>
    </lineage>
</organism>